<reference evidence="4" key="1">
    <citation type="submission" date="2020-05" db="EMBL/GenBank/DDBJ databases">
        <authorList>
            <person name="Zhu T."/>
            <person name="Keshari N."/>
            <person name="Lu X."/>
        </authorList>
    </citation>
    <scope>NUCLEOTIDE SEQUENCE</scope>
    <source>
        <strain evidence="4">NK1-12</strain>
    </source>
</reference>
<dbReference type="AlphaFoldDB" id="A0AA97AKA7"/>
<feature type="compositionally biased region" description="Low complexity" evidence="1">
    <location>
        <begin position="198"/>
        <end position="220"/>
    </location>
</feature>
<dbReference type="Pfam" id="PF05157">
    <property type="entry name" value="MshEN"/>
    <property type="match status" value="1"/>
</dbReference>
<evidence type="ECO:0000259" key="3">
    <source>
        <dbReference type="Pfam" id="PF05157"/>
    </source>
</evidence>
<evidence type="ECO:0000256" key="1">
    <source>
        <dbReference type="SAM" id="MobiDB-lite"/>
    </source>
</evidence>
<dbReference type="Gene3D" id="3.30.450.90">
    <property type="match status" value="1"/>
</dbReference>
<dbReference type="EMBL" id="CP053586">
    <property type="protein sequence ID" value="WNZ23462.1"/>
    <property type="molecule type" value="Genomic_DNA"/>
</dbReference>
<dbReference type="Pfam" id="PF00437">
    <property type="entry name" value="T2SSE"/>
    <property type="match status" value="1"/>
</dbReference>
<feature type="compositionally biased region" description="Polar residues" evidence="1">
    <location>
        <begin position="183"/>
        <end position="197"/>
    </location>
</feature>
<dbReference type="InterPro" id="IPR037257">
    <property type="entry name" value="T2SS_E_N_sf"/>
</dbReference>
<evidence type="ECO:0000259" key="2">
    <source>
        <dbReference type="Pfam" id="PF00437"/>
    </source>
</evidence>
<dbReference type="RefSeq" id="WP_316435135.1">
    <property type="nucleotide sequence ID" value="NZ_CP053586.1"/>
</dbReference>
<name>A0AA97AKA7_9CYAN</name>
<dbReference type="SUPFAM" id="SSF160246">
    <property type="entry name" value="EspE N-terminal domain-like"/>
    <property type="match status" value="1"/>
</dbReference>
<gene>
    <name evidence="4" type="ORF">HJG54_11760</name>
</gene>
<evidence type="ECO:0008006" key="5">
    <source>
        <dbReference type="Google" id="ProtNLM"/>
    </source>
</evidence>
<dbReference type="InterPro" id="IPR007831">
    <property type="entry name" value="T2SS_GspE_N"/>
</dbReference>
<feature type="region of interest" description="Disordered" evidence="1">
    <location>
        <begin position="166"/>
        <end position="264"/>
    </location>
</feature>
<feature type="domain" description="Bacterial type II secretion system protein E" evidence="2">
    <location>
        <begin position="292"/>
        <end position="425"/>
    </location>
</feature>
<protein>
    <recommendedName>
        <fullName evidence="5">Type II secretion system protein GspE N-terminal domain-containing protein</fullName>
    </recommendedName>
</protein>
<dbReference type="InterPro" id="IPR001482">
    <property type="entry name" value="T2SS/T4SS_dom"/>
</dbReference>
<evidence type="ECO:0000313" key="4">
    <source>
        <dbReference type="EMBL" id="WNZ23462.1"/>
    </source>
</evidence>
<feature type="domain" description="Type II secretion system protein GspE N-terminal" evidence="3">
    <location>
        <begin position="42"/>
        <end position="111"/>
    </location>
</feature>
<accession>A0AA97AKA7</accession>
<organism evidence="4">
    <name type="scientific">Leptolyngbya sp. NK1-12</name>
    <dbReference type="NCBI Taxonomy" id="2547451"/>
    <lineage>
        <taxon>Bacteria</taxon>
        <taxon>Bacillati</taxon>
        <taxon>Cyanobacteriota</taxon>
        <taxon>Cyanophyceae</taxon>
        <taxon>Leptolyngbyales</taxon>
        <taxon>Leptolyngbyaceae</taxon>
        <taxon>Leptolyngbya group</taxon>
        <taxon>Leptolyngbya</taxon>
    </lineage>
</organism>
<sequence length="472" mass="52113">MASPLDNQRASNLRHSVHQRILSQFQDNWATRLNVDQMFVLIDGVLPFEACLYYQVLPLFLEGNQLHLGMVSPDDMAASDYVRHIVSYLNYSLTCHAVSSEALRVALTAYLNHVGSQQTSREAFNYGHYRHTTRKSDRASNPNERLTLVVDSPDDLYGEMDGAEVTASPVTAPPSPTAAAGNLTEQPAENRSAQPATQPSVSSEAAVSPVVSAEQVPPEQAEVTEPVASPEPSQPRELPQPDAHPLLNSPAPAPSPEAQPAATAPVKPLAMLQLQTKHITSPIETLTTLPPQELVQELLARVLLGGIGRLYFECYAQHGRVIWSQNGVLQSVLDPVALPVFQAVIQELKTMACIARLPVTQPQQAELEYLYDRSGVLLRFRFMPGQYGEEATVQVLRGAALKFYQQQQLNKLEHDAITIAKQLQNKLNEIRARAYSQPSLLEPKFEMLPKLSQVLHHIEHQLDELGVDTTDS</sequence>
<proteinExistence type="predicted"/>